<keyword evidence="3" id="KW-1185">Reference proteome</keyword>
<dbReference type="CDD" id="cd03116">
    <property type="entry name" value="MobB"/>
    <property type="match status" value="1"/>
</dbReference>
<sequence>MKVFAVAGYSGSGKTTLLEKLLPQMTARGLRVSVIKHTHHDFDIDRPGKDSFRHRQAGAGEVLLASSSRWVLMNELRGAREPSLAEYLARFSPCDLVLVEGFKDEAVPTLEVYRPANGKPPLWPAHRQIVGVASDQPLPPGFPAGLVALDLNDTAAIVGYILDTVELRGASHAVF</sequence>
<accession>A0A011QPN6</accession>
<proteinExistence type="predicted"/>
<dbReference type="PATRIC" id="fig|1454004.3.peg.367"/>
<gene>
    <name evidence="2" type="primary">mobB</name>
    <name evidence="2" type="ORF">AW11_00356</name>
</gene>
<dbReference type="InterPro" id="IPR027417">
    <property type="entry name" value="P-loop_NTPase"/>
</dbReference>
<name>A0A011QPN6_ACCRE</name>
<dbReference type="Pfam" id="PF03205">
    <property type="entry name" value="MobB"/>
    <property type="match status" value="1"/>
</dbReference>
<feature type="domain" description="Molybdopterin-guanine dinucleotide biosynthesis protein B (MobB)" evidence="1">
    <location>
        <begin position="3"/>
        <end position="135"/>
    </location>
</feature>
<evidence type="ECO:0000259" key="1">
    <source>
        <dbReference type="Pfam" id="PF03205"/>
    </source>
</evidence>
<evidence type="ECO:0000313" key="3">
    <source>
        <dbReference type="Proteomes" id="UP000022141"/>
    </source>
</evidence>
<dbReference type="Proteomes" id="UP000022141">
    <property type="component" value="Unassembled WGS sequence"/>
</dbReference>
<organism evidence="2 3">
    <name type="scientific">Accumulibacter regalis</name>
    <dbReference type="NCBI Taxonomy" id="522306"/>
    <lineage>
        <taxon>Bacteria</taxon>
        <taxon>Pseudomonadati</taxon>
        <taxon>Pseudomonadota</taxon>
        <taxon>Betaproteobacteria</taxon>
        <taxon>Candidatus Accumulibacter</taxon>
    </lineage>
</organism>
<dbReference type="InterPro" id="IPR052539">
    <property type="entry name" value="MGD_biosynthesis_adapter"/>
</dbReference>
<dbReference type="NCBIfam" id="TIGR00176">
    <property type="entry name" value="mobB"/>
    <property type="match status" value="1"/>
</dbReference>
<evidence type="ECO:0000313" key="2">
    <source>
        <dbReference type="EMBL" id="EXI91015.1"/>
    </source>
</evidence>
<dbReference type="AlphaFoldDB" id="A0A011QPN6"/>
<comment type="caution">
    <text evidence="2">The sequence shown here is derived from an EMBL/GenBank/DDBJ whole genome shotgun (WGS) entry which is preliminary data.</text>
</comment>
<dbReference type="Gene3D" id="3.40.50.300">
    <property type="entry name" value="P-loop containing nucleotide triphosphate hydrolases"/>
    <property type="match status" value="1"/>
</dbReference>
<dbReference type="InterPro" id="IPR004435">
    <property type="entry name" value="MobB_dom"/>
</dbReference>
<dbReference type="GO" id="GO:0006777">
    <property type="term" value="P:Mo-molybdopterin cofactor biosynthetic process"/>
    <property type="evidence" value="ECO:0007669"/>
    <property type="project" value="InterPro"/>
</dbReference>
<dbReference type="PANTHER" id="PTHR40072:SF1">
    <property type="entry name" value="MOLYBDOPTERIN-GUANINE DINUCLEOTIDE BIOSYNTHESIS ADAPTER PROTEIN"/>
    <property type="match status" value="1"/>
</dbReference>
<dbReference type="PANTHER" id="PTHR40072">
    <property type="entry name" value="MOLYBDOPTERIN-GUANINE DINUCLEOTIDE BIOSYNTHESIS ADAPTER PROTEIN-RELATED"/>
    <property type="match status" value="1"/>
</dbReference>
<dbReference type="GO" id="GO:0005525">
    <property type="term" value="F:GTP binding"/>
    <property type="evidence" value="ECO:0007669"/>
    <property type="project" value="InterPro"/>
</dbReference>
<dbReference type="SUPFAM" id="SSF52540">
    <property type="entry name" value="P-loop containing nucleoside triphosphate hydrolases"/>
    <property type="match status" value="1"/>
</dbReference>
<dbReference type="STRING" id="1454004.AW11_00356"/>
<dbReference type="eggNOG" id="COG1763">
    <property type="taxonomic scope" value="Bacteria"/>
</dbReference>
<protein>
    <submittedName>
        <fullName evidence="2">Molybdopterin-guanine dinucleotide biosynthesis protein B</fullName>
    </submittedName>
</protein>
<dbReference type="EMBL" id="JEMY01000003">
    <property type="protein sequence ID" value="EXI91015.1"/>
    <property type="molecule type" value="Genomic_DNA"/>
</dbReference>
<reference evidence="2" key="1">
    <citation type="submission" date="2014-02" db="EMBL/GenBank/DDBJ databases">
        <title>Expanding our view of genomic diversity in Candidatus Accumulibacter clades.</title>
        <authorList>
            <person name="Skennerton C.T."/>
            <person name="Barr J.J."/>
            <person name="Slater F.R."/>
            <person name="Bond P.L."/>
            <person name="Tyson G.W."/>
        </authorList>
    </citation>
    <scope>NUCLEOTIDE SEQUENCE [LARGE SCALE GENOMIC DNA]</scope>
</reference>